<dbReference type="InterPro" id="IPR003395">
    <property type="entry name" value="RecF/RecN/SMC_N"/>
</dbReference>
<dbReference type="Pfam" id="PF06470">
    <property type="entry name" value="SMC_hinge"/>
    <property type="match status" value="1"/>
</dbReference>
<feature type="coiled-coil region" evidence="7">
    <location>
        <begin position="732"/>
        <end position="763"/>
    </location>
</feature>
<dbReference type="GO" id="GO:0007062">
    <property type="term" value="P:sister chromatid cohesion"/>
    <property type="evidence" value="ECO:0007669"/>
    <property type="project" value="TreeGrafter"/>
</dbReference>
<dbReference type="InParanoid" id="J9DIH5"/>
<proteinExistence type="predicted"/>
<evidence type="ECO:0000256" key="8">
    <source>
        <dbReference type="SAM" id="Phobius"/>
    </source>
</evidence>
<evidence type="ECO:0008006" key="13">
    <source>
        <dbReference type="Google" id="ProtNLM"/>
    </source>
</evidence>
<keyword evidence="2" id="KW-0132">Cell division</keyword>
<gene>
    <name evidence="11" type="ORF">EDEG_03153</name>
</gene>
<accession>J9DIH5</accession>
<evidence type="ECO:0000256" key="1">
    <source>
        <dbReference type="ARBA" id="ARBA00004123"/>
    </source>
</evidence>
<dbReference type="GO" id="GO:0005524">
    <property type="term" value="F:ATP binding"/>
    <property type="evidence" value="ECO:0007669"/>
    <property type="project" value="InterPro"/>
</dbReference>
<evidence type="ECO:0000256" key="3">
    <source>
        <dbReference type="ARBA" id="ARBA00022776"/>
    </source>
</evidence>
<keyword evidence="6" id="KW-0131">Cell cycle</keyword>
<evidence type="ECO:0000256" key="5">
    <source>
        <dbReference type="ARBA" id="ARBA00023242"/>
    </source>
</evidence>
<feature type="coiled-coil region" evidence="7">
    <location>
        <begin position="580"/>
        <end position="628"/>
    </location>
</feature>
<comment type="subcellular location">
    <subcellularLocation>
        <location evidence="1">Nucleus</location>
    </subcellularLocation>
</comment>
<reference evidence="12" key="2">
    <citation type="submission" date="2015-07" db="EMBL/GenBank/DDBJ databases">
        <title>Contrasting host-pathogen interactions and genome evolution in two generalist and specialist microsporidian pathogens of mosquitoes.</title>
        <authorList>
            <consortium name="The Broad Institute Genomics Platform"/>
            <consortium name="The Broad Institute Genome Sequencing Center for Infectious Disease"/>
            <person name="Cuomo C.A."/>
            <person name="Sanscrainte N.D."/>
            <person name="Goldberg J.M."/>
            <person name="Heiman D."/>
            <person name="Young S."/>
            <person name="Zeng Q."/>
            <person name="Becnel J.J."/>
            <person name="Birren B.W."/>
        </authorList>
    </citation>
    <scope>NUCLEOTIDE SEQUENCE [LARGE SCALE GENOMIC DNA]</scope>
    <source>
        <strain evidence="12">USNM 41457</strain>
    </source>
</reference>
<dbReference type="GO" id="GO:0008278">
    <property type="term" value="C:cohesin complex"/>
    <property type="evidence" value="ECO:0007669"/>
    <property type="project" value="TreeGrafter"/>
</dbReference>
<dbReference type="InterPro" id="IPR036277">
    <property type="entry name" value="SMC_hinge_sf"/>
</dbReference>
<feature type="domain" description="RecF/RecN/SMC N-terminal" evidence="9">
    <location>
        <begin position="1"/>
        <end position="52"/>
    </location>
</feature>
<keyword evidence="8" id="KW-1133">Transmembrane helix</keyword>
<feature type="coiled-coil region" evidence="7">
    <location>
        <begin position="402"/>
        <end position="450"/>
    </location>
</feature>
<evidence type="ECO:0000256" key="7">
    <source>
        <dbReference type="SAM" id="Coils"/>
    </source>
</evidence>
<keyword evidence="12" id="KW-1185">Reference proteome</keyword>
<dbReference type="InterPro" id="IPR010935">
    <property type="entry name" value="SMC_hinge"/>
</dbReference>
<keyword evidence="8" id="KW-0812">Transmembrane</keyword>
<dbReference type="SUPFAM" id="SSF75553">
    <property type="entry name" value="Smc hinge domain"/>
    <property type="match status" value="1"/>
</dbReference>
<evidence type="ECO:0000259" key="9">
    <source>
        <dbReference type="Pfam" id="PF02463"/>
    </source>
</evidence>
<keyword evidence="3" id="KW-0498">Mitosis</keyword>
<keyword evidence="5" id="KW-0539">Nucleus</keyword>
<evidence type="ECO:0000313" key="12">
    <source>
        <dbReference type="Proteomes" id="UP000003163"/>
    </source>
</evidence>
<evidence type="ECO:0000313" key="11">
    <source>
        <dbReference type="EMBL" id="EJW02420.1"/>
    </source>
</evidence>
<dbReference type="GO" id="GO:0003677">
    <property type="term" value="F:DNA binding"/>
    <property type="evidence" value="ECO:0007669"/>
    <property type="project" value="TreeGrafter"/>
</dbReference>
<dbReference type="GO" id="GO:0051301">
    <property type="term" value="P:cell division"/>
    <property type="evidence" value="ECO:0007669"/>
    <property type="project" value="UniProtKB-KW"/>
</dbReference>
<name>J9DIH5_EDHAE</name>
<dbReference type="EMBL" id="AFBI03000072">
    <property type="protein sequence ID" value="EJW02420.1"/>
    <property type="molecule type" value="Genomic_DNA"/>
</dbReference>
<organism evidence="11 12">
    <name type="scientific">Edhazardia aedis (strain USNM 41457)</name>
    <name type="common">Microsporidian parasite</name>
    <dbReference type="NCBI Taxonomy" id="1003232"/>
    <lineage>
        <taxon>Eukaryota</taxon>
        <taxon>Fungi</taxon>
        <taxon>Fungi incertae sedis</taxon>
        <taxon>Microsporidia</taxon>
        <taxon>Edhazardia</taxon>
    </lineage>
</organism>
<reference evidence="11 12" key="1">
    <citation type="submission" date="2011-08" db="EMBL/GenBank/DDBJ databases">
        <authorList>
            <person name="Liu Z.J."/>
            <person name="Shi F.L."/>
            <person name="Lu J.Q."/>
            <person name="Li M."/>
            <person name="Wang Z.L."/>
        </authorList>
    </citation>
    <scope>NUCLEOTIDE SEQUENCE [LARGE SCALE GENOMIC DNA]</scope>
    <source>
        <strain evidence="11 12">USNM 41457</strain>
    </source>
</reference>
<evidence type="ECO:0000256" key="2">
    <source>
        <dbReference type="ARBA" id="ARBA00022618"/>
    </source>
</evidence>
<dbReference type="Gene3D" id="3.40.50.300">
    <property type="entry name" value="P-loop containing nucleotide triphosphate hydrolases"/>
    <property type="match status" value="1"/>
</dbReference>
<dbReference type="PANTHER" id="PTHR18937:SF12">
    <property type="entry name" value="STRUCTURAL MAINTENANCE OF CHROMOSOMES PROTEIN"/>
    <property type="match status" value="1"/>
</dbReference>
<dbReference type="Proteomes" id="UP000003163">
    <property type="component" value="Unassembled WGS sequence"/>
</dbReference>
<dbReference type="PANTHER" id="PTHR18937">
    <property type="entry name" value="STRUCTURAL MAINTENANCE OF CHROMOSOMES SMC FAMILY MEMBER"/>
    <property type="match status" value="1"/>
</dbReference>
<dbReference type="HOGENOM" id="CLU_296998_0_0_1"/>
<dbReference type="Pfam" id="PF02463">
    <property type="entry name" value="SMC_N"/>
    <property type="match status" value="1"/>
</dbReference>
<keyword evidence="4 7" id="KW-0175">Coiled coil</keyword>
<protein>
    <recommendedName>
        <fullName evidence="13">SMC hinge domain-containing protein</fullName>
    </recommendedName>
</protein>
<evidence type="ECO:0000259" key="10">
    <source>
        <dbReference type="Pfam" id="PF06470"/>
    </source>
</evidence>
<comment type="caution">
    <text evidence="11">The sequence shown here is derived from an EMBL/GenBank/DDBJ whole genome shotgun (WGS) entry which is preliminary data.</text>
</comment>
<dbReference type="AlphaFoldDB" id="J9DIH5"/>
<dbReference type="SUPFAM" id="SSF52540">
    <property type="entry name" value="P-loop containing nucleoside triphosphate hydrolases"/>
    <property type="match status" value="1"/>
</dbReference>
<evidence type="ECO:0000256" key="4">
    <source>
        <dbReference type="ARBA" id="ARBA00023054"/>
    </source>
</evidence>
<dbReference type="Gene3D" id="1.20.1060.20">
    <property type="match status" value="1"/>
</dbReference>
<dbReference type="VEuPathDB" id="MicrosporidiaDB:EDEG_03153"/>
<sequence>MLHRVDISNFRTYVGKHIIGPFTNLSGITGPNGSGKSNITGAIDFLLSYRNIISVSTVYNSLKFNNTLEGNLAINNNKGSIGSNNNNCSFGNNNIYNDNVLGESMENEDIVVRIIIDSRILLNIFESNMKDESVCIEEYTVFYDKLYNDIKDAITNHNNNNNITDSSSNKSNISAFSNNIISDRQKKISEKYVDEILMLSEDLASLNKVGFIISKKENKCFINKFTTEAVFNILSSHKYTIFERVNDLLYINGMLFTPNIFAVVISLFNLNTAIFPILNPHTVDIEKNVDNLEKGSNEMKGSLNVEDDNKDLDNTLYKGITEEINKSNLDNILGDGIQADFNLINTDGKCQDNIDKNKGINNVIAATDVDKGTMQLNTIPSSEFVCALIEQISNTNLLKPEVKRLHKVYEKLNNECKTINQKRRYIVQDLKDAKENKVNMVKQKKLLQMRDNFVKEMYLNDLYNRVASIMRLDKDITDSKGMIKGIVYANIDQFIRFHPNNIDFSSENGIDVDVNKFLERINELRSKIEAEEDFSRLSSLSSQVFQEIHVKSKHNLLKLQKDNLLAEQMHEKTTTQYKLLDKCVLDNDRLKNEIKEILDETAKKINLINTKKKEKKQLFGEIECAEKLVEDYIKAISDNNFRSFLNQYNKNDSFNSVSNIGNTTINNRCSKFVLKRESEEDFRKFDALFINKASNLIDRLQEINLIIKPKLDKIKRIEKILSVKKDEMLKVNENDKNKINEVSERLNAKINDFKDEIRSMVLEITAKDIKKINIDLTDIDGHDFSEIDNDIDNSMNMKNNINLKKSTIINRYFKINKKIENKIDIYDRIKNDIILYDILIKKENKWNDLLSQSINQILLHRQFLKDSKTNLSLIDLIMFLKSKYNLIGRLIDLITPIQQKYEIPLSVIINNENLVICHNETQSLKCINYLKETKRGRLVFLPLNNVNNKSCFVDTTNLVQLFNEYKTNNIQFDRNITNITNYKNNRNDKKNFNLSNNNSNDNKNFNLSNNNLMII</sequence>
<dbReference type="STRING" id="1003232.J9DIH5"/>
<keyword evidence="8" id="KW-0472">Membrane</keyword>
<dbReference type="InterPro" id="IPR027417">
    <property type="entry name" value="P-loop_NTPase"/>
</dbReference>
<evidence type="ECO:0000256" key="6">
    <source>
        <dbReference type="ARBA" id="ARBA00023306"/>
    </source>
</evidence>
<feature type="domain" description="SMC hinge" evidence="10">
    <location>
        <begin position="886"/>
        <end position="950"/>
    </location>
</feature>
<dbReference type="OrthoDB" id="5575062at2759"/>
<dbReference type="GO" id="GO:0005634">
    <property type="term" value="C:nucleus"/>
    <property type="evidence" value="ECO:0007669"/>
    <property type="project" value="UniProtKB-SubCell"/>
</dbReference>
<feature type="transmembrane region" description="Helical" evidence="8">
    <location>
        <begin position="248"/>
        <end position="270"/>
    </location>
</feature>